<evidence type="ECO:0000256" key="1">
    <source>
        <dbReference type="SAM" id="MobiDB-lite"/>
    </source>
</evidence>
<evidence type="ECO:0000313" key="3">
    <source>
        <dbReference type="Proteomes" id="UP001275440"/>
    </source>
</evidence>
<feature type="region of interest" description="Disordered" evidence="1">
    <location>
        <begin position="1"/>
        <end position="26"/>
    </location>
</feature>
<name>A0ABU3WLJ1_9NOCA</name>
<dbReference type="EMBL" id="WBMO01000001">
    <property type="protein sequence ID" value="MDV2474868.1"/>
    <property type="molecule type" value="Genomic_DNA"/>
</dbReference>
<organism evidence="2 3">
    <name type="scientific">Rhodococcus zopfii</name>
    <dbReference type="NCBI Taxonomy" id="43772"/>
    <lineage>
        <taxon>Bacteria</taxon>
        <taxon>Bacillati</taxon>
        <taxon>Actinomycetota</taxon>
        <taxon>Actinomycetes</taxon>
        <taxon>Mycobacteriales</taxon>
        <taxon>Nocardiaceae</taxon>
        <taxon>Rhodococcus</taxon>
    </lineage>
</organism>
<keyword evidence="3" id="KW-1185">Reference proteome</keyword>
<accession>A0ABU3WLJ1</accession>
<sequence length="60" mass="6356">MTFRSSAGTGVMTEPQTTLRGPTLSTGTEKVAQSAHPIMASAMTTSTAQLEPNTIAYRLR</sequence>
<proteinExistence type="predicted"/>
<reference evidence="2 3" key="1">
    <citation type="submission" date="2019-10" db="EMBL/GenBank/DDBJ databases">
        <title>Draft Genome Assembly of Rhodococcus zopfii DSM44189.</title>
        <authorList>
            <person name="Sutton J.M."/>
            <person name="Akob D.M."/>
            <person name="Bushman T.J."/>
        </authorList>
    </citation>
    <scope>NUCLEOTIDE SEQUENCE [LARGE SCALE GENOMIC DNA]</scope>
    <source>
        <strain evidence="2 3">DSM 44189</strain>
    </source>
</reference>
<evidence type="ECO:0000313" key="2">
    <source>
        <dbReference type="EMBL" id="MDV2474868.1"/>
    </source>
</evidence>
<gene>
    <name evidence="2" type="ORF">F8M49_04485</name>
</gene>
<protein>
    <submittedName>
        <fullName evidence="2">Uncharacterized protein</fullName>
    </submittedName>
</protein>
<dbReference type="Proteomes" id="UP001275440">
    <property type="component" value="Unassembled WGS sequence"/>
</dbReference>
<comment type="caution">
    <text evidence="2">The sequence shown here is derived from an EMBL/GenBank/DDBJ whole genome shotgun (WGS) entry which is preliminary data.</text>
</comment>